<evidence type="ECO:0000313" key="6">
    <source>
        <dbReference type="Proteomes" id="UP000786183"/>
    </source>
</evidence>
<comment type="caution">
    <text evidence="5">The sequence shown here is derived from an EMBL/GenBank/DDBJ whole genome shotgun (WGS) entry which is preliminary data.</text>
</comment>
<dbReference type="InterPro" id="IPR050469">
    <property type="entry name" value="Diguanylate_Cyclase"/>
</dbReference>
<dbReference type="SMART" id="SM00267">
    <property type="entry name" value="GGDEF"/>
    <property type="match status" value="1"/>
</dbReference>
<accession>A0ABS7WRD7</accession>
<comment type="catalytic activity">
    <reaction evidence="2">
        <text>2 GTP = 3',3'-c-di-GMP + 2 diphosphate</text>
        <dbReference type="Rhea" id="RHEA:24898"/>
        <dbReference type="ChEBI" id="CHEBI:33019"/>
        <dbReference type="ChEBI" id="CHEBI:37565"/>
        <dbReference type="ChEBI" id="CHEBI:58805"/>
        <dbReference type="EC" id="2.7.7.65"/>
    </reaction>
</comment>
<evidence type="ECO:0000313" key="5">
    <source>
        <dbReference type="EMBL" id="MBZ7986514.1"/>
    </source>
</evidence>
<dbReference type="PANTHER" id="PTHR45138:SF9">
    <property type="entry name" value="DIGUANYLATE CYCLASE DGCM-RELATED"/>
    <property type="match status" value="1"/>
</dbReference>
<reference evidence="5 6" key="1">
    <citation type="submission" date="2020-07" db="EMBL/GenBank/DDBJ databases">
        <title>Transfer of Campylobacter canadensis to the novel genus Avispirillum gen. nov., that also includes two novel species recovered from migratory waterfowl: Avispirillum anseris sp. nov. and Avispirillum brantae sp. nov.</title>
        <authorList>
            <person name="Miller W.G."/>
            <person name="Chapman M.H."/>
            <person name="Yee E."/>
            <person name="Inglis G.D."/>
        </authorList>
    </citation>
    <scope>NUCLEOTIDE SEQUENCE [LARGE SCALE GENOMIC DNA]</scope>
    <source>
        <strain evidence="5 6">L283</strain>
    </source>
</reference>
<feature type="coiled-coil region" evidence="3">
    <location>
        <begin position="331"/>
        <end position="383"/>
    </location>
</feature>
<sequence>MSANINEIAKETILELTKRNLLLTPENYTEVFNEVAKKHGRVTLTSDKLQTYISKLNNNINQDLKYRNIKTLDELIIYLITQVNNVKNQDDDKKLIHTYNILLKIIFQIFLKVPFKNIKEVVKNTYQPLTNNSIDVVKNIWQDKSKDILNELDETLEQAVKLGYKEEEDMLLFLNSLNKQELKEGIDDICLLLAPVIVYALTPSISETNSEISNFCEQITNNPLCISKNNFADAIKDFIQKRIDLDRAEITSSNKVLNDILGHISEKIGHILTMATTSAEKIQAIRSEIEKINSNDSAMQMIKAKLLAIVKSFESEIVDIKSKATSDFNVLDELKVKVSKLEQEITNLRSQSQIDFLTQLANKRLLEEKLKLAEDSFDRYNINYSVVFFDIDYFKNINDTYGHIAGDTILAQIGNIILSNIRKLDCAGRWGGEEFMVVLPHTSKEDAFKFAQKVRLLVQEQKFQYKNQQIVVRISGGVSDRLSFDSQEKLIEAVDSLLYSAKQAGRNQVKC</sequence>
<dbReference type="RefSeq" id="WP_172232119.1">
    <property type="nucleotide sequence ID" value="NZ_CP035946.1"/>
</dbReference>
<dbReference type="CDD" id="cd01949">
    <property type="entry name" value="GGDEF"/>
    <property type="match status" value="1"/>
</dbReference>
<dbReference type="EMBL" id="JACGBB010000001">
    <property type="protein sequence ID" value="MBZ7986514.1"/>
    <property type="molecule type" value="Genomic_DNA"/>
</dbReference>
<evidence type="ECO:0000256" key="2">
    <source>
        <dbReference type="ARBA" id="ARBA00034247"/>
    </source>
</evidence>
<dbReference type="InterPro" id="IPR029787">
    <property type="entry name" value="Nucleotide_cyclase"/>
</dbReference>
<dbReference type="Proteomes" id="UP000786183">
    <property type="component" value="Unassembled WGS sequence"/>
</dbReference>
<evidence type="ECO:0000256" key="1">
    <source>
        <dbReference type="ARBA" id="ARBA00012528"/>
    </source>
</evidence>
<dbReference type="PANTHER" id="PTHR45138">
    <property type="entry name" value="REGULATORY COMPONENTS OF SENSORY TRANSDUCTION SYSTEM"/>
    <property type="match status" value="1"/>
</dbReference>
<keyword evidence="3" id="KW-0175">Coiled coil</keyword>
<dbReference type="Gene3D" id="3.30.70.270">
    <property type="match status" value="1"/>
</dbReference>
<dbReference type="Pfam" id="PF00990">
    <property type="entry name" value="GGDEF"/>
    <property type="match status" value="1"/>
</dbReference>
<dbReference type="NCBIfam" id="TIGR00254">
    <property type="entry name" value="GGDEF"/>
    <property type="match status" value="1"/>
</dbReference>
<proteinExistence type="predicted"/>
<dbReference type="EC" id="2.7.7.65" evidence="1"/>
<dbReference type="SUPFAM" id="SSF55073">
    <property type="entry name" value="Nucleotide cyclase"/>
    <property type="match status" value="1"/>
</dbReference>
<gene>
    <name evidence="5" type="ORF">AVCANL283_00110</name>
</gene>
<evidence type="ECO:0000256" key="3">
    <source>
        <dbReference type="SAM" id="Coils"/>
    </source>
</evidence>
<keyword evidence="6" id="KW-1185">Reference proteome</keyword>
<evidence type="ECO:0000259" key="4">
    <source>
        <dbReference type="PROSITE" id="PS50887"/>
    </source>
</evidence>
<dbReference type="PROSITE" id="PS50887">
    <property type="entry name" value="GGDEF"/>
    <property type="match status" value="1"/>
</dbReference>
<protein>
    <recommendedName>
        <fullName evidence="1">diguanylate cyclase</fullName>
        <ecNumber evidence="1">2.7.7.65</ecNumber>
    </recommendedName>
</protein>
<dbReference type="InterPro" id="IPR043128">
    <property type="entry name" value="Rev_trsase/Diguanyl_cyclase"/>
</dbReference>
<organism evidence="5 6">
    <name type="scientific">Campylobacter canadensis</name>
    <dbReference type="NCBI Taxonomy" id="449520"/>
    <lineage>
        <taxon>Bacteria</taxon>
        <taxon>Pseudomonadati</taxon>
        <taxon>Campylobacterota</taxon>
        <taxon>Epsilonproteobacteria</taxon>
        <taxon>Campylobacterales</taxon>
        <taxon>Campylobacteraceae</taxon>
        <taxon>Campylobacter</taxon>
    </lineage>
</organism>
<dbReference type="InterPro" id="IPR000160">
    <property type="entry name" value="GGDEF_dom"/>
</dbReference>
<name>A0ABS7WRD7_9BACT</name>
<feature type="domain" description="GGDEF" evidence="4">
    <location>
        <begin position="382"/>
        <end position="511"/>
    </location>
</feature>